<name>A0A024VJ57_PLAFA</name>
<evidence type="ECO:0000313" key="2">
    <source>
        <dbReference type="Proteomes" id="UP000030656"/>
    </source>
</evidence>
<sequence length="59" mass="6960">MNNVGLGLYVKMYFLYVSLLNRDQLAKGSYYSDCKTDYVRSYAKDLKKSEVTIIYIYIK</sequence>
<dbReference type="EMBL" id="KI928023">
    <property type="protein sequence ID" value="ETW28547.1"/>
    <property type="molecule type" value="Genomic_DNA"/>
</dbReference>
<reference evidence="1 2" key="1">
    <citation type="submission" date="2013-02" db="EMBL/GenBank/DDBJ databases">
        <title>The Genome Annotation of Plasmodium falciparum FCH/4.</title>
        <authorList>
            <consortium name="The Broad Institute Genome Sequencing Platform"/>
            <consortium name="The Broad Institute Genome Sequencing Center for Infectious Disease"/>
            <person name="Neafsey D."/>
            <person name="Hoffman S."/>
            <person name="Volkman S."/>
            <person name="Rosenthal P."/>
            <person name="Walker B."/>
            <person name="Young S.K."/>
            <person name="Zeng Q."/>
            <person name="Gargeya S."/>
            <person name="Fitzgerald M."/>
            <person name="Haas B."/>
            <person name="Abouelleil A."/>
            <person name="Allen A.W."/>
            <person name="Alvarado L."/>
            <person name="Arachchi H.M."/>
            <person name="Berlin A.M."/>
            <person name="Chapman S.B."/>
            <person name="Gainer-Dewar J."/>
            <person name="Goldberg J."/>
            <person name="Griggs A."/>
            <person name="Gujja S."/>
            <person name="Hansen M."/>
            <person name="Howarth C."/>
            <person name="Imamovic A."/>
            <person name="Ireland A."/>
            <person name="Larimer J."/>
            <person name="McCowan C."/>
            <person name="Murphy C."/>
            <person name="Pearson M."/>
            <person name="Poon T.W."/>
            <person name="Priest M."/>
            <person name="Roberts A."/>
            <person name="Saif S."/>
            <person name="Shea T."/>
            <person name="Sisk P."/>
            <person name="Sykes S."/>
            <person name="Wortman J."/>
            <person name="Nusbaum C."/>
            <person name="Birren B."/>
        </authorList>
    </citation>
    <scope>NUCLEOTIDE SEQUENCE [LARGE SCALE GENOMIC DNA]</scope>
    <source>
        <strain evidence="1 2">FCH/4</strain>
    </source>
</reference>
<protein>
    <submittedName>
        <fullName evidence="1">Uncharacterized protein</fullName>
    </submittedName>
</protein>
<reference evidence="1 2" key="2">
    <citation type="submission" date="2013-02" db="EMBL/GenBank/DDBJ databases">
        <title>The Genome Sequence of Plasmodium falciparum FCH/4.</title>
        <authorList>
            <consortium name="The Broad Institute Genome Sequencing Platform"/>
            <consortium name="The Broad Institute Genome Sequencing Center for Infectious Disease"/>
            <person name="Neafsey D."/>
            <person name="Cheeseman I."/>
            <person name="Volkman S."/>
            <person name="Adams J."/>
            <person name="Walker B."/>
            <person name="Young S.K."/>
            <person name="Zeng Q."/>
            <person name="Gargeya S."/>
            <person name="Fitzgerald M."/>
            <person name="Haas B."/>
            <person name="Abouelleil A."/>
            <person name="Alvarado L."/>
            <person name="Arachchi H.M."/>
            <person name="Berlin A.M."/>
            <person name="Chapman S.B."/>
            <person name="Dewar J."/>
            <person name="Goldberg J."/>
            <person name="Griggs A."/>
            <person name="Gujja S."/>
            <person name="Hansen M."/>
            <person name="Howarth C."/>
            <person name="Imamovic A."/>
            <person name="Larimer J."/>
            <person name="McCowan C."/>
            <person name="Murphy C."/>
            <person name="Neiman D."/>
            <person name="Pearson M."/>
            <person name="Priest M."/>
            <person name="Roberts A."/>
            <person name="Saif S."/>
            <person name="Shea T."/>
            <person name="Sisk P."/>
            <person name="Sykes S."/>
            <person name="Wortman J."/>
            <person name="Nusbaum C."/>
            <person name="Birren B."/>
        </authorList>
    </citation>
    <scope>NUCLEOTIDE SEQUENCE [LARGE SCALE GENOMIC DNA]</scope>
    <source>
        <strain evidence="1 2">FCH/4</strain>
    </source>
</reference>
<evidence type="ECO:0000313" key="1">
    <source>
        <dbReference type="EMBL" id="ETW28547.1"/>
    </source>
</evidence>
<accession>A0A024VJ57</accession>
<proteinExistence type="predicted"/>
<dbReference type="AlphaFoldDB" id="A0A024VJ57"/>
<dbReference type="Proteomes" id="UP000030656">
    <property type="component" value="Unassembled WGS sequence"/>
</dbReference>
<gene>
    <name evidence="1" type="ORF">PFFCH_03918</name>
</gene>
<organism evidence="1 2">
    <name type="scientific">Plasmodium falciparum FCH/4</name>
    <dbReference type="NCBI Taxonomy" id="1036724"/>
    <lineage>
        <taxon>Eukaryota</taxon>
        <taxon>Sar</taxon>
        <taxon>Alveolata</taxon>
        <taxon>Apicomplexa</taxon>
        <taxon>Aconoidasida</taxon>
        <taxon>Haemosporida</taxon>
        <taxon>Plasmodiidae</taxon>
        <taxon>Plasmodium</taxon>
        <taxon>Plasmodium (Laverania)</taxon>
    </lineage>
</organism>